<feature type="transmembrane region" description="Helical" evidence="1">
    <location>
        <begin position="272"/>
        <end position="291"/>
    </location>
</feature>
<evidence type="ECO:0000313" key="3">
    <source>
        <dbReference type="Proteomes" id="UP000516134"/>
    </source>
</evidence>
<feature type="transmembrane region" description="Helical" evidence="1">
    <location>
        <begin position="78"/>
        <end position="96"/>
    </location>
</feature>
<name>A0ABX6SYC2_9SPHN</name>
<keyword evidence="3" id="KW-1185">Reference proteome</keyword>
<evidence type="ECO:0008006" key="4">
    <source>
        <dbReference type="Google" id="ProtNLM"/>
    </source>
</evidence>
<feature type="transmembrane region" description="Helical" evidence="1">
    <location>
        <begin position="12"/>
        <end position="30"/>
    </location>
</feature>
<sequence>MTAQDRRLRFILLLAWIALAVWFCVNHVFWRDEVRAFSLALSGSNPLEMLGNVHGEGHPALWYIILRGLHDIFPYREVLPIAAALLGFAAMALVAFKAPFRPLVVALILFSLYGAFEFVAVARNYGMSAVVMFAIAALYPRVKNSLWLGLLIAILTNTNVPSGFLAASFLLFRFVEMVATRPVEKRDWLIFVGNALLAALGAYLCFRTIYPTFNDGAVSNRLGIFGPATLIPAIFELKSGFSGLGSILWPPLPLLLIGLSCLGLIRKPAALCASIAGFIGFKYFFYFVYPSSYRHEALYLCFLIALYWMSAEGAGGSWSSKNPWVDRARIAGEYGFVALLALQTLQLMGPVSVEFGGLKYSRSADVGKLLQRPDLRNAIVMGDPDPFLEALPYYADNPLWFLRERKFGKVVRLNREGRQDLRLADVLADAELLHRQTGRPIVFLAPLPLKPRPAKKVMYESTTTVTPEDLERFKAQTRLIATFRPAVTDEAYDVYVYPAERRRARDFRP</sequence>
<gene>
    <name evidence="2" type="ORF">H9L15_08060</name>
</gene>
<dbReference type="EMBL" id="CP060780">
    <property type="protein sequence ID" value="QNP42301.1"/>
    <property type="molecule type" value="Genomic_DNA"/>
</dbReference>
<evidence type="ECO:0000256" key="1">
    <source>
        <dbReference type="SAM" id="Phobius"/>
    </source>
</evidence>
<keyword evidence="1" id="KW-0472">Membrane</keyword>
<evidence type="ECO:0000313" key="2">
    <source>
        <dbReference type="EMBL" id="QNP42301.1"/>
    </source>
</evidence>
<accession>A0ABX6SYC2</accession>
<feature type="transmembrane region" description="Helical" evidence="1">
    <location>
        <begin position="247"/>
        <end position="265"/>
    </location>
</feature>
<proteinExistence type="predicted"/>
<dbReference type="RefSeq" id="WP_187713734.1">
    <property type="nucleotide sequence ID" value="NZ_CP060780.1"/>
</dbReference>
<keyword evidence="1" id="KW-1133">Transmembrane helix</keyword>
<feature type="transmembrane region" description="Helical" evidence="1">
    <location>
        <begin position="103"/>
        <end position="119"/>
    </location>
</feature>
<organism evidence="2 3">
    <name type="scientific">Sphingomonas daechungensis</name>
    <dbReference type="NCBI Taxonomy" id="1176646"/>
    <lineage>
        <taxon>Bacteria</taxon>
        <taxon>Pseudomonadati</taxon>
        <taxon>Pseudomonadota</taxon>
        <taxon>Alphaproteobacteria</taxon>
        <taxon>Sphingomonadales</taxon>
        <taxon>Sphingomonadaceae</taxon>
        <taxon>Sphingomonas</taxon>
    </lineage>
</organism>
<keyword evidence="1" id="KW-0812">Transmembrane</keyword>
<feature type="transmembrane region" description="Helical" evidence="1">
    <location>
        <begin position="149"/>
        <end position="172"/>
    </location>
</feature>
<dbReference type="Proteomes" id="UP000516134">
    <property type="component" value="Chromosome"/>
</dbReference>
<protein>
    <recommendedName>
        <fullName evidence="4">Glycosyltransferase family 39 protein</fullName>
    </recommendedName>
</protein>
<feature type="transmembrane region" description="Helical" evidence="1">
    <location>
        <begin position="188"/>
        <end position="206"/>
    </location>
</feature>
<reference evidence="2 3" key="1">
    <citation type="submission" date="2020-08" db="EMBL/GenBank/DDBJ databases">
        <title>Genome sequence of Sphingomonas daechungensis KACC 18115T.</title>
        <authorList>
            <person name="Hyun D.-W."/>
            <person name="Bae J.-W."/>
        </authorList>
    </citation>
    <scope>NUCLEOTIDE SEQUENCE [LARGE SCALE GENOMIC DNA]</scope>
    <source>
        <strain evidence="2 3">KACC 18115</strain>
    </source>
</reference>